<proteinExistence type="predicted"/>
<feature type="transmembrane region" description="Helical" evidence="7">
    <location>
        <begin position="186"/>
        <end position="207"/>
    </location>
</feature>
<feature type="transmembrane region" description="Helical" evidence="7">
    <location>
        <begin position="240"/>
        <end position="260"/>
    </location>
</feature>
<dbReference type="InterPro" id="IPR031976">
    <property type="entry name" value="NRho"/>
</dbReference>
<dbReference type="GO" id="GO:0016020">
    <property type="term" value="C:membrane"/>
    <property type="evidence" value="ECO:0007669"/>
    <property type="project" value="UniProtKB-SubCell"/>
</dbReference>
<evidence type="ECO:0000256" key="7">
    <source>
        <dbReference type="SAM" id="Phobius"/>
    </source>
</evidence>
<comment type="caution">
    <text evidence="10">The sequence shown here is derived from an EMBL/GenBank/DDBJ whole genome shotgun (WGS) entry which is preliminary data.</text>
</comment>
<organism evidence="10 11">
    <name type="scientific">Marinomonas algarum</name>
    <dbReference type="NCBI Taxonomy" id="2883105"/>
    <lineage>
        <taxon>Bacteria</taxon>
        <taxon>Pseudomonadati</taxon>
        <taxon>Pseudomonadota</taxon>
        <taxon>Gammaproteobacteria</taxon>
        <taxon>Oceanospirillales</taxon>
        <taxon>Oceanospirillaceae</taxon>
        <taxon>Marinomonas</taxon>
    </lineage>
</organism>
<dbReference type="Proteomes" id="UP001139095">
    <property type="component" value="Unassembled WGS sequence"/>
</dbReference>
<name>A0A9X1LER3_9GAMM</name>
<keyword evidence="5 7" id="KW-1133">Transmembrane helix</keyword>
<evidence type="ECO:0000313" key="11">
    <source>
        <dbReference type="Proteomes" id="UP001139095"/>
    </source>
</evidence>
<dbReference type="GO" id="GO:0004252">
    <property type="term" value="F:serine-type endopeptidase activity"/>
    <property type="evidence" value="ECO:0007669"/>
    <property type="project" value="InterPro"/>
</dbReference>
<dbReference type="RefSeq" id="WP_226754245.1">
    <property type="nucleotide sequence ID" value="NZ_JAJATW010000010.1"/>
</dbReference>
<dbReference type="PANTHER" id="PTHR43066">
    <property type="entry name" value="RHOMBOID-RELATED PROTEIN"/>
    <property type="match status" value="1"/>
</dbReference>
<keyword evidence="10" id="KW-0645">Protease</keyword>
<dbReference type="InterPro" id="IPR035952">
    <property type="entry name" value="Rhomboid-like_sf"/>
</dbReference>
<feature type="transmembrane region" description="Helical" evidence="7">
    <location>
        <begin position="213"/>
        <end position="233"/>
    </location>
</feature>
<keyword evidence="10" id="KW-0378">Hydrolase</keyword>
<keyword evidence="6 7" id="KW-0472">Membrane</keyword>
<feature type="transmembrane region" description="Helical" evidence="7">
    <location>
        <begin position="272"/>
        <end position="291"/>
    </location>
</feature>
<accession>A0A9X1LER3</accession>
<gene>
    <name evidence="10" type="ORF">LG368_08180</name>
</gene>
<evidence type="ECO:0000259" key="8">
    <source>
        <dbReference type="Pfam" id="PF01694"/>
    </source>
</evidence>
<evidence type="ECO:0000259" key="9">
    <source>
        <dbReference type="Pfam" id="PF16733"/>
    </source>
</evidence>
<dbReference type="InterPro" id="IPR022764">
    <property type="entry name" value="Peptidase_S54_rhomboid_dom"/>
</dbReference>
<dbReference type="Gene3D" id="1.20.1540.10">
    <property type="entry name" value="Rhomboid-like"/>
    <property type="match status" value="1"/>
</dbReference>
<evidence type="ECO:0000313" key="10">
    <source>
        <dbReference type="EMBL" id="MCB5161878.1"/>
    </source>
</evidence>
<dbReference type="Pfam" id="PF16733">
    <property type="entry name" value="NRho"/>
    <property type="match status" value="1"/>
</dbReference>
<dbReference type="GO" id="GO:0006508">
    <property type="term" value="P:proteolysis"/>
    <property type="evidence" value="ECO:0007669"/>
    <property type="project" value="UniProtKB-KW"/>
</dbReference>
<feature type="domain" description="Rhomboid protease N-terminal" evidence="9">
    <location>
        <begin position="5"/>
        <end position="58"/>
    </location>
</feature>
<evidence type="ECO:0000256" key="2">
    <source>
        <dbReference type="ARBA" id="ARBA00022475"/>
    </source>
</evidence>
<dbReference type="EC" id="3.4.21.105" evidence="10"/>
<dbReference type="SUPFAM" id="SSF144091">
    <property type="entry name" value="Rhomboid-like"/>
    <property type="match status" value="1"/>
</dbReference>
<keyword evidence="3" id="KW-0997">Cell inner membrane</keyword>
<evidence type="ECO:0000256" key="1">
    <source>
        <dbReference type="ARBA" id="ARBA00004141"/>
    </source>
</evidence>
<feature type="transmembrane region" description="Helical" evidence="7">
    <location>
        <begin position="153"/>
        <end position="174"/>
    </location>
</feature>
<evidence type="ECO:0000256" key="5">
    <source>
        <dbReference type="ARBA" id="ARBA00022989"/>
    </source>
</evidence>
<sequence>MYLIYEFANTEDPAAITAALWRNKVAHQVVSKDGKQQLWITDPKQLSTVEALFTVWKQDPERLATFHPHTSFSQPVDSLSSQHSSGSFAAKFKQAPMTAFVLLATLLVAVITQLGGDLATVGYFSISPFEVRNGQIYFFTLSQVTEKQEYWRFFTPALLHFSVMHLVFNTLWVWDIGSKLEQRLGSLIWSLGVLAIAVTSNLLQYQISGYPLFGGLSGVVYGLIGFAWLVPLLNRRWPTLVSKPLMVFFALWLLVGYTPFPEMLGLGSIANTAHTIGLISGLVLALLYWAMTLRSAHK</sequence>
<evidence type="ECO:0000256" key="3">
    <source>
        <dbReference type="ARBA" id="ARBA00022519"/>
    </source>
</evidence>
<feature type="domain" description="Peptidase S54 rhomboid" evidence="8">
    <location>
        <begin position="148"/>
        <end position="289"/>
    </location>
</feature>
<feature type="transmembrane region" description="Helical" evidence="7">
    <location>
        <begin position="97"/>
        <end position="115"/>
    </location>
</feature>
<keyword evidence="11" id="KW-1185">Reference proteome</keyword>
<dbReference type="Gene3D" id="3.30.70.2080">
    <property type="match status" value="1"/>
</dbReference>
<dbReference type="AlphaFoldDB" id="A0A9X1LER3"/>
<keyword evidence="4 7" id="KW-0812">Transmembrane</keyword>
<dbReference type="EMBL" id="JAJATW010000010">
    <property type="protein sequence ID" value="MCB5161878.1"/>
    <property type="molecule type" value="Genomic_DNA"/>
</dbReference>
<dbReference type="PANTHER" id="PTHR43066:SF26">
    <property type="entry name" value="RHOMBOID PROTEASE GLPG"/>
    <property type="match status" value="1"/>
</dbReference>
<comment type="subcellular location">
    <subcellularLocation>
        <location evidence="1">Membrane</location>
        <topology evidence="1">Multi-pass membrane protein</topology>
    </subcellularLocation>
</comment>
<reference evidence="10" key="1">
    <citation type="submission" date="2021-10" db="EMBL/GenBank/DDBJ databases">
        <title>Marinomonas pontica sp. nov., isolated from the Black Sea.</title>
        <authorList>
            <person name="Zhao L.-H."/>
            <person name="Xue J.-H."/>
        </authorList>
    </citation>
    <scope>NUCLEOTIDE SEQUENCE</scope>
    <source>
        <strain evidence="10">E8</strain>
    </source>
</reference>
<dbReference type="InterPro" id="IPR038244">
    <property type="entry name" value="NRho_sf"/>
</dbReference>
<keyword evidence="2" id="KW-1003">Cell membrane</keyword>
<evidence type="ECO:0000256" key="4">
    <source>
        <dbReference type="ARBA" id="ARBA00022692"/>
    </source>
</evidence>
<evidence type="ECO:0000256" key="6">
    <source>
        <dbReference type="ARBA" id="ARBA00023136"/>
    </source>
</evidence>
<protein>
    <submittedName>
        <fullName evidence="10">Rhomboid family intramembrane serine protease</fullName>
        <ecNumber evidence="10">3.4.21.105</ecNumber>
    </submittedName>
</protein>
<dbReference type="Pfam" id="PF01694">
    <property type="entry name" value="Rhomboid"/>
    <property type="match status" value="1"/>
</dbReference>